<sequence>MTFEEKEEEEQVGEEHGGPAHHPSAPPDELFDISTTVDPSYIISLIRKLLPTNVRNDHSSYNTDGCDVPSDSPKTDFMEEGVTSPSKDGVPSSSGHNSEAMDVVNGFDKSSYDKGGDEDSRHKLEQPNISAEEEVWEEYGCILWDLAASRTHAELMVQNLVLEVLLANLMVSRSVRVTEIILGIIGNLACHEVLMKHIVSTHGLIEIIVDQLFLDDTQCLIEACRLLTLCLQGSECIIWAEALQSEHILQRVLWIMENTLNLQLIEKSVGMLLAILEGQQEVALVLHPPLMKLGLPILLIDLLAFEMNKLMGERMPERYSVLDVILHAIEALSVLEGHSQEISSNKQLLQLLCDLVKLPDKIEVANSCVTAGVVVANILSDVDDLASDISQDLPFLQGLLEIIPSASDDLAARNALWNIVARLLVKVREDEISLSSLHQYVSILVSTSDMIEDDLLDHQLDDYIREDNHSSPCTLNASARMTAIRRIISILNKWTASNDGVEENNAMGDHLADVVNVGRLLQCCRKYIETRP</sequence>
<dbReference type="EMBL" id="CM051395">
    <property type="protein sequence ID" value="KAJ4724971.1"/>
    <property type="molecule type" value="Genomic_DNA"/>
</dbReference>
<comment type="caution">
    <text evidence="1">The sequence shown here is derived from an EMBL/GenBank/DDBJ whole genome shotgun (WGS) entry which is preliminary data.</text>
</comment>
<dbReference type="Proteomes" id="UP001164539">
    <property type="component" value="Chromosome 2"/>
</dbReference>
<reference evidence="1 2" key="1">
    <citation type="journal article" date="2023" name="Science">
        <title>Complex scaffold remodeling in plant triterpene biosynthesis.</title>
        <authorList>
            <person name="De La Pena R."/>
            <person name="Hodgson H."/>
            <person name="Liu J.C."/>
            <person name="Stephenson M.J."/>
            <person name="Martin A.C."/>
            <person name="Owen C."/>
            <person name="Harkess A."/>
            <person name="Leebens-Mack J."/>
            <person name="Jimenez L.E."/>
            <person name="Osbourn A."/>
            <person name="Sattely E.S."/>
        </authorList>
    </citation>
    <scope>NUCLEOTIDE SEQUENCE [LARGE SCALE GENOMIC DNA]</scope>
    <source>
        <strain evidence="2">cv. JPN11</strain>
        <tissue evidence="1">Leaf</tissue>
    </source>
</reference>
<protein>
    <submittedName>
        <fullName evidence="1">Protein saal1 isoform X1</fullName>
    </submittedName>
</protein>
<keyword evidence="2" id="KW-1185">Reference proteome</keyword>
<name>A0ACC1YMF0_MELAZ</name>
<evidence type="ECO:0000313" key="2">
    <source>
        <dbReference type="Proteomes" id="UP001164539"/>
    </source>
</evidence>
<organism evidence="1 2">
    <name type="scientific">Melia azedarach</name>
    <name type="common">Chinaberry tree</name>
    <dbReference type="NCBI Taxonomy" id="155640"/>
    <lineage>
        <taxon>Eukaryota</taxon>
        <taxon>Viridiplantae</taxon>
        <taxon>Streptophyta</taxon>
        <taxon>Embryophyta</taxon>
        <taxon>Tracheophyta</taxon>
        <taxon>Spermatophyta</taxon>
        <taxon>Magnoliopsida</taxon>
        <taxon>eudicotyledons</taxon>
        <taxon>Gunneridae</taxon>
        <taxon>Pentapetalae</taxon>
        <taxon>rosids</taxon>
        <taxon>malvids</taxon>
        <taxon>Sapindales</taxon>
        <taxon>Meliaceae</taxon>
        <taxon>Melia</taxon>
    </lineage>
</organism>
<proteinExistence type="predicted"/>
<accession>A0ACC1YMF0</accession>
<gene>
    <name evidence="1" type="ORF">OWV82_003902</name>
</gene>
<evidence type="ECO:0000313" key="1">
    <source>
        <dbReference type="EMBL" id="KAJ4724971.1"/>
    </source>
</evidence>